<dbReference type="GO" id="GO:0004644">
    <property type="term" value="F:phosphoribosylglycinamide formyltransferase activity"/>
    <property type="evidence" value="ECO:0007669"/>
    <property type="project" value="UniProtKB-UniRule"/>
</dbReference>
<dbReference type="RefSeq" id="WP_014784879.1">
    <property type="nucleotide sequence ID" value="NC_018014.1"/>
</dbReference>
<gene>
    <name evidence="6" type="primary">purN</name>
    <name evidence="8" type="ordered locus">Terro_0989</name>
</gene>
<feature type="domain" description="Formyl transferase N-terminal" evidence="7">
    <location>
        <begin position="8"/>
        <end position="187"/>
    </location>
</feature>
<dbReference type="InterPro" id="IPR036477">
    <property type="entry name" value="Formyl_transf_N_sf"/>
</dbReference>
<dbReference type="HAMAP" id="MF_01930">
    <property type="entry name" value="PurN"/>
    <property type="match status" value="1"/>
</dbReference>
<comment type="catalytic activity">
    <reaction evidence="5 6">
        <text>N(1)-(5-phospho-beta-D-ribosyl)glycinamide + (6R)-10-formyltetrahydrofolate = N(2)-formyl-N(1)-(5-phospho-beta-D-ribosyl)glycinamide + (6S)-5,6,7,8-tetrahydrofolate + H(+)</text>
        <dbReference type="Rhea" id="RHEA:15053"/>
        <dbReference type="ChEBI" id="CHEBI:15378"/>
        <dbReference type="ChEBI" id="CHEBI:57453"/>
        <dbReference type="ChEBI" id="CHEBI:143788"/>
        <dbReference type="ChEBI" id="CHEBI:147286"/>
        <dbReference type="ChEBI" id="CHEBI:195366"/>
        <dbReference type="EC" id="2.1.2.2"/>
    </reaction>
</comment>
<dbReference type="STRING" id="926566.Terro_0989"/>
<dbReference type="GO" id="GO:0005737">
    <property type="term" value="C:cytoplasm"/>
    <property type="evidence" value="ECO:0007669"/>
    <property type="project" value="TreeGrafter"/>
</dbReference>
<dbReference type="Gene3D" id="3.40.50.170">
    <property type="entry name" value="Formyl transferase, N-terminal domain"/>
    <property type="match status" value="1"/>
</dbReference>
<sequence length="205" mass="22141">MTDARTQRLGVLLSGRGSNFLNIADAIAANRLTGCEIACVISNIADAPGLHAARDLGLKTEAIVSKGVPRAEHDAKMVAALHQHGVDLVILAGYMRVLSPEFIRAFPDRILNIHPSLLPSFPGLHAQQQALEYGATIAGCTVHFVDEAVDHGVIVLQRAIPVLDADTAETLAKRILAEEHIAYPEAIQRVLSGRYTVEGRRYIAR</sequence>
<comment type="pathway">
    <text evidence="1 6">Purine metabolism; IMP biosynthesis via de novo pathway; N(2)-formyl-N(1)-(5-phospho-D-ribosyl)glycinamide from N(1)-(5-phospho-D-ribosyl)glycinamide (10-formyl THF route): step 1/1.</text>
</comment>
<dbReference type="PANTHER" id="PTHR43369">
    <property type="entry name" value="PHOSPHORIBOSYLGLYCINAMIDE FORMYLTRANSFERASE"/>
    <property type="match status" value="1"/>
</dbReference>
<dbReference type="CDD" id="cd08645">
    <property type="entry name" value="FMT_core_GART"/>
    <property type="match status" value="1"/>
</dbReference>
<accession>I3ZDJ2</accession>
<dbReference type="OrthoDB" id="9806170at2"/>
<reference evidence="8 9" key="1">
    <citation type="submission" date="2012-06" db="EMBL/GenBank/DDBJ databases">
        <title>Complete genome of Terriglobus roseus DSM 18391.</title>
        <authorList>
            <consortium name="US DOE Joint Genome Institute (JGI-PGF)"/>
            <person name="Lucas S."/>
            <person name="Copeland A."/>
            <person name="Lapidus A."/>
            <person name="Glavina del Rio T."/>
            <person name="Dalin E."/>
            <person name="Tice H."/>
            <person name="Bruce D."/>
            <person name="Goodwin L."/>
            <person name="Pitluck S."/>
            <person name="Peters L."/>
            <person name="Mikhailova N."/>
            <person name="Munk A.C.C."/>
            <person name="Kyrpides N."/>
            <person name="Mavromatis K."/>
            <person name="Ivanova N."/>
            <person name="Brettin T."/>
            <person name="Detter J.C."/>
            <person name="Han C."/>
            <person name="Larimer F."/>
            <person name="Land M."/>
            <person name="Hauser L."/>
            <person name="Markowitz V."/>
            <person name="Cheng J.-F."/>
            <person name="Hugenholtz P."/>
            <person name="Woyke T."/>
            <person name="Wu D."/>
            <person name="Brambilla E."/>
            <person name="Klenk H.-P."/>
            <person name="Eisen J.A."/>
        </authorList>
    </citation>
    <scope>NUCLEOTIDE SEQUENCE [LARGE SCALE GENOMIC DNA]</scope>
    <source>
        <strain evidence="9">DSM 18391 / NRRL B-41598 / KBS 63</strain>
    </source>
</reference>
<name>I3ZDJ2_TERRK</name>
<dbReference type="SUPFAM" id="SSF53328">
    <property type="entry name" value="Formyltransferase"/>
    <property type="match status" value="1"/>
</dbReference>
<keyword evidence="9" id="KW-1185">Reference proteome</keyword>
<feature type="site" description="Raises pKa of active site His" evidence="6">
    <location>
        <position position="150"/>
    </location>
</feature>
<dbReference type="UniPathway" id="UPA00074">
    <property type="reaction ID" value="UER00126"/>
</dbReference>
<evidence type="ECO:0000256" key="6">
    <source>
        <dbReference type="HAMAP-Rule" id="MF_01930"/>
    </source>
</evidence>
<evidence type="ECO:0000256" key="4">
    <source>
        <dbReference type="ARBA" id="ARBA00038440"/>
    </source>
</evidence>
<dbReference type="PATRIC" id="fig|926566.3.peg.968"/>
<evidence type="ECO:0000256" key="3">
    <source>
        <dbReference type="ARBA" id="ARBA00022755"/>
    </source>
</evidence>
<evidence type="ECO:0000259" key="7">
    <source>
        <dbReference type="Pfam" id="PF00551"/>
    </source>
</evidence>
<dbReference type="EMBL" id="CP003379">
    <property type="protein sequence ID" value="AFL87310.1"/>
    <property type="molecule type" value="Genomic_DNA"/>
</dbReference>
<comment type="function">
    <text evidence="6">Catalyzes the transfer of a formyl group from 10-formyltetrahydrofolate to 5-phospho-ribosyl-glycinamide (GAR), producing 5-phospho-ribosyl-N-formylglycinamide (FGAR) and tetrahydrofolate.</text>
</comment>
<keyword evidence="3 6" id="KW-0658">Purine biosynthesis</keyword>
<feature type="binding site" evidence="6">
    <location>
        <position position="70"/>
    </location>
    <ligand>
        <name>(6R)-10-formyltetrahydrofolate</name>
        <dbReference type="ChEBI" id="CHEBI:195366"/>
    </ligand>
</feature>
<dbReference type="InterPro" id="IPR004607">
    <property type="entry name" value="GART"/>
</dbReference>
<comment type="similarity">
    <text evidence="4 6">Belongs to the GART family.</text>
</comment>
<feature type="binding site" evidence="6">
    <location>
        <begin position="17"/>
        <end position="19"/>
    </location>
    <ligand>
        <name>N(1)-(5-phospho-beta-D-ribosyl)glycinamide</name>
        <dbReference type="ChEBI" id="CHEBI:143788"/>
    </ligand>
</feature>
<evidence type="ECO:0000256" key="2">
    <source>
        <dbReference type="ARBA" id="ARBA00022679"/>
    </source>
</evidence>
<dbReference type="NCBIfam" id="TIGR00639">
    <property type="entry name" value="PurN"/>
    <property type="match status" value="1"/>
</dbReference>
<evidence type="ECO:0000313" key="9">
    <source>
        <dbReference type="Proteomes" id="UP000006056"/>
    </source>
</evidence>
<dbReference type="Pfam" id="PF00551">
    <property type="entry name" value="Formyl_trans_N"/>
    <property type="match status" value="1"/>
</dbReference>
<dbReference type="InterPro" id="IPR002376">
    <property type="entry name" value="Formyl_transf_N"/>
</dbReference>
<dbReference type="EC" id="2.1.2.2" evidence="6"/>
<evidence type="ECO:0000256" key="1">
    <source>
        <dbReference type="ARBA" id="ARBA00005054"/>
    </source>
</evidence>
<dbReference type="HOGENOM" id="CLU_038395_1_0_0"/>
<organism evidence="8 9">
    <name type="scientific">Terriglobus roseus (strain DSM 18391 / NRRL B-41598 / KBS 63)</name>
    <dbReference type="NCBI Taxonomy" id="926566"/>
    <lineage>
        <taxon>Bacteria</taxon>
        <taxon>Pseudomonadati</taxon>
        <taxon>Acidobacteriota</taxon>
        <taxon>Terriglobia</taxon>
        <taxon>Terriglobales</taxon>
        <taxon>Acidobacteriaceae</taxon>
        <taxon>Terriglobus</taxon>
    </lineage>
</organism>
<comment type="caution">
    <text evidence="6">Lacks conserved residue(s) required for the propagation of feature annotation.</text>
</comment>
<protein>
    <recommendedName>
        <fullName evidence="6">Phosphoribosylglycinamide formyltransferase</fullName>
        <ecNumber evidence="6">2.1.2.2</ecNumber>
    </recommendedName>
    <alternativeName>
        <fullName evidence="6">5'-phosphoribosylglycinamide transformylase</fullName>
    </alternativeName>
    <alternativeName>
        <fullName evidence="6">GAR transformylase</fullName>
        <shortName evidence="6">GART</shortName>
    </alternativeName>
</protein>
<dbReference type="GO" id="GO:0006189">
    <property type="term" value="P:'de novo' IMP biosynthetic process"/>
    <property type="evidence" value="ECO:0007669"/>
    <property type="project" value="UniProtKB-UniRule"/>
</dbReference>
<keyword evidence="2 6" id="KW-0808">Transferase</keyword>
<evidence type="ECO:0000256" key="5">
    <source>
        <dbReference type="ARBA" id="ARBA00047664"/>
    </source>
</evidence>
<dbReference type="AlphaFoldDB" id="I3ZDJ2"/>
<dbReference type="PROSITE" id="PS00373">
    <property type="entry name" value="GART"/>
    <property type="match status" value="1"/>
</dbReference>
<dbReference type="Proteomes" id="UP000006056">
    <property type="component" value="Chromosome"/>
</dbReference>
<dbReference type="PANTHER" id="PTHR43369:SF2">
    <property type="entry name" value="PHOSPHORIBOSYLGLYCINAMIDE FORMYLTRANSFERASE"/>
    <property type="match status" value="1"/>
</dbReference>
<feature type="binding site" evidence="6">
    <location>
        <position position="112"/>
    </location>
    <ligand>
        <name>(6R)-10-formyltetrahydrofolate</name>
        <dbReference type="ChEBI" id="CHEBI:195366"/>
    </ligand>
</feature>
<dbReference type="eggNOG" id="COG0299">
    <property type="taxonomic scope" value="Bacteria"/>
</dbReference>
<dbReference type="KEGG" id="trs:Terro_0989"/>
<feature type="active site" description="Proton donor" evidence="6">
    <location>
        <position position="114"/>
    </location>
</feature>
<dbReference type="InterPro" id="IPR001555">
    <property type="entry name" value="GART_AS"/>
</dbReference>
<evidence type="ECO:0000313" key="8">
    <source>
        <dbReference type="EMBL" id="AFL87310.1"/>
    </source>
</evidence>
<proteinExistence type="inferred from homology"/>